<comment type="subcellular location">
    <subcellularLocation>
        <location evidence="1">Membrane</location>
        <topology evidence="1">Multi-pass membrane protein</topology>
    </subcellularLocation>
</comment>
<dbReference type="InterPro" id="IPR005821">
    <property type="entry name" value="Ion_trans_dom"/>
</dbReference>
<evidence type="ECO:0000256" key="9">
    <source>
        <dbReference type="ARBA" id="ARBA00023065"/>
    </source>
</evidence>
<keyword evidence="7" id="KW-0630">Potassium</keyword>
<name>A0A7S0ZWQ9_NOCSC</name>
<protein>
    <recommendedName>
        <fullName evidence="13">Ion transport domain-containing protein</fullName>
    </recommendedName>
</protein>
<dbReference type="InterPro" id="IPR027359">
    <property type="entry name" value="Volt_channel_dom_sf"/>
</dbReference>
<keyword evidence="4 12" id="KW-0812">Transmembrane</keyword>
<evidence type="ECO:0000256" key="2">
    <source>
        <dbReference type="ARBA" id="ARBA00022448"/>
    </source>
</evidence>
<keyword evidence="11" id="KW-0407">Ion channel</keyword>
<dbReference type="PANTHER" id="PTHR11537:SF254">
    <property type="entry name" value="POTASSIUM VOLTAGE-GATED CHANNEL PROTEIN SHAB"/>
    <property type="match status" value="1"/>
</dbReference>
<reference evidence="14" key="1">
    <citation type="submission" date="2021-01" db="EMBL/GenBank/DDBJ databases">
        <authorList>
            <person name="Corre E."/>
            <person name="Pelletier E."/>
            <person name="Niang G."/>
            <person name="Scheremetjew M."/>
            <person name="Finn R."/>
            <person name="Kale V."/>
            <person name="Holt S."/>
            <person name="Cochrane G."/>
            <person name="Meng A."/>
            <person name="Brown T."/>
            <person name="Cohen L."/>
        </authorList>
    </citation>
    <scope>NUCLEOTIDE SEQUENCE</scope>
</reference>
<evidence type="ECO:0000256" key="4">
    <source>
        <dbReference type="ARBA" id="ARBA00022692"/>
    </source>
</evidence>
<evidence type="ECO:0000256" key="3">
    <source>
        <dbReference type="ARBA" id="ARBA00022538"/>
    </source>
</evidence>
<evidence type="ECO:0000256" key="1">
    <source>
        <dbReference type="ARBA" id="ARBA00004141"/>
    </source>
</evidence>
<keyword evidence="3" id="KW-0633">Potassium transport</keyword>
<evidence type="ECO:0000259" key="13">
    <source>
        <dbReference type="Pfam" id="PF00520"/>
    </source>
</evidence>
<feature type="transmembrane region" description="Helical" evidence="12">
    <location>
        <begin position="94"/>
        <end position="115"/>
    </location>
</feature>
<organism evidence="14">
    <name type="scientific">Noctiluca scintillans</name>
    <name type="common">Sea sparkle</name>
    <name type="synonym">Red tide dinoflagellate</name>
    <dbReference type="NCBI Taxonomy" id="2966"/>
    <lineage>
        <taxon>Eukaryota</taxon>
        <taxon>Sar</taxon>
        <taxon>Alveolata</taxon>
        <taxon>Dinophyceae</taxon>
        <taxon>Noctilucales</taxon>
        <taxon>Noctilucaceae</taxon>
        <taxon>Noctiluca</taxon>
    </lineage>
</organism>
<dbReference type="AlphaFoldDB" id="A0A7S0ZWQ9"/>
<feature type="transmembrane region" description="Helical" evidence="12">
    <location>
        <begin position="63"/>
        <end position="82"/>
    </location>
</feature>
<accession>A0A7S0ZWQ9</accession>
<dbReference type="PRINTS" id="PR00169">
    <property type="entry name" value="KCHANNEL"/>
</dbReference>
<evidence type="ECO:0000256" key="12">
    <source>
        <dbReference type="SAM" id="Phobius"/>
    </source>
</evidence>
<dbReference type="Gene3D" id="1.20.120.350">
    <property type="entry name" value="Voltage-gated potassium channels. Chain C"/>
    <property type="match status" value="1"/>
</dbReference>
<keyword evidence="5" id="KW-0631">Potassium channel</keyword>
<evidence type="ECO:0000256" key="6">
    <source>
        <dbReference type="ARBA" id="ARBA00022882"/>
    </source>
</evidence>
<evidence type="ECO:0000313" key="14">
    <source>
        <dbReference type="EMBL" id="CAD8835020.1"/>
    </source>
</evidence>
<keyword evidence="10 12" id="KW-0472">Membrane</keyword>
<keyword evidence="6" id="KW-0851">Voltage-gated channel</keyword>
<keyword evidence="8 12" id="KW-1133">Transmembrane helix</keyword>
<dbReference type="GO" id="GO:0005249">
    <property type="term" value="F:voltage-gated potassium channel activity"/>
    <property type="evidence" value="ECO:0007669"/>
    <property type="project" value="InterPro"/>
</dbReference>
<feature type="transmembrane region" description="Helical" evidence="12">
    <location>
        <begin position="268"/>
        <end position="290"/>
    </location>
</feature>
<keyword evidence="2" id="KW-0813">Transport</keyword>
<dbReference type="SUPFAM" id="SSF81324">
    <property type="entry name" value="Voltage-gated potassium channels"/>
    <property type="match status" value="1"/>
</dbReference>
<dbReference type="InterPro" id="IPR028325">
    <property type="entry name" value="VG_K_chnl"/>
</dbReference>
<gene>
    <name evidence="14" type="ORF">NSCI0253_LOCUS9368</name>
</gene>
<evidence type="ECO:0000256" key="8">
    <source>
        <dbReference type="ARBA" id="ARBA00022989"/>
    </source>
</evidence>
<dbReference type="EMBL" id="HBFQ01013479">
    <property type="protein sequence ID" value="CAD8835020.1"/>
    <property type="molecule type" value="Transcribed_RNA"/>
</dbReference>
<dbReference type="GO" id="GO:0008076">
    <property type="term" value="C:voltage-gated potassium channel complex"/>
    <property type="evidence" value="ECO:0007669"/>
    <property type="project" value="InterPro"/>
</dbReference>
<proteinExistence type="predicted"/>
<feature type="transmembrane region" description="Helical" evidence="12">
    <location>
        <begin position="196"/>
        <end position="222"/>
    </location>
</feature>
<evidence type="ECO:0000256" key="11">
    <source>
        <dbReference type="ARBA" id="ARBA00023303"/>
    </source>
</evidence>
<keyword evidence="9" id="KW-0406">Ion transport</keyword>
<sequence length="388" mass="42125">MLGLPDDDNSSEGHVQDDSPMTIGAYDFGISGYFLQSEPGKNKSCRGRLAEFMERPDSSNSSMAFHLVIVCLILGATANAIIQTIPSQKGNPIFSWIEAGTTLIFTVEVALNLIATDDFRAYVTNGFNILDVLAILPGYLELVRVWILRSPVDARSNTMLTLRVVRVLRVFRILRLAKVARHMPLIGAFIRVISKVWVSGVLALVGLLSILTVLTGSLVYLAEIDRCDEMGLSCQGFDSIPSSCWFAISTLSTVGYGDEVPATLLGQFFASMAAIIAVLVLALGGALMTFDLSSFMHTEMLAYLSRSEAGLPPEDGKELLKMMCAVQESCSNVVSALVVQAAGQEEKLAPPSAVMLRSLEHRGQLLCIELQRCVFSEFLGTDRKELGS</sequence>
<dbReference type="Pfam" id="PF00520">
    <property type="entry name" value="Ion_trans"/>
    <property type="match status" value="1"/>
</dbReference>
<evidence type="ECO:0000256" key="7">
    <source>
        <dbReference type="ARBA" id="ARBA00022958"/>
    </source>
</evidence>
<feature type="transmembrane region" description="Helical" evidence="12">
    <location>
        <begin position="127"/>
        <end position="147"/>
    </location>
</feature>
<dbReference type="GO" id="GO:0001508">
    <property type="term" value="P:action potential"/>
    <property type="evidence" value="ECO:0007669"/>
    <property type="project" value="TreeGrafter"/>
</dbReference>
<dbReference type="Gene3D" id="1.10.287.70">
    <property type="match status" value="1"/>
</dbReference>
<evidence type="ECO:0000256" key="5">
    <source>
        <dbReference type="ARBA" id="ARBA00022826"/>
    </source>
</evidence>
<dbReference type="PANTHER" id="PTHR11537">
    <property type="entry name" value="VOLTAGE-GATED POTASSIUM CHANNEL"/>
    <property type="match status" value="1"/>
</dbReference>
<feature type="domain" description="Ion transport" evidence="13">
    <location>
        <begin position="64"/>
        <end position="289"/>
    </location>
</feature>
<evidence type="ECO:0000256" key="10">
    <source>
        <dbReference type="ARBA" id="ARBA00023136"/>
    </source>
</evidence>